<keyword evidence="2" id="KW-0963">Cytoplasm</keyword>
<keyword evidence="5" id="KW-1185">Reference proteome</keyword>
<dbReference type="CDD" id="cd00293">
    <property type="entry name" value="USP-like"/>
    <property type="match status" value="1"/>
</dbReference>
<evidence type="ECO:0000313" key="5">
    <source>
        <dbReference type="Proteomes" id="UP000094609"/>
    </source>
</evidence>
<dbReference type="STRING" id="1193502.SHALO_0614"/>
<evidence type="ECO:0000256" key="2">
    <source>
        <dbReference type="PIRNR" id="PIRNR006276"/>
    </source>
</evidence>
<dbReference type="KEGG" id="shal:SHALO_0614"/>
<comment type="subcellular location">
    <subcellularLocation>
        <location evidence="2">Cytoplasm</location>
    </subcellularLocation>
</comment>
<dbReference type="InterPro" id="IPR006016">
    <property type="entry name" value="UspA"/>
</dbReference>
<dbReference type="PIRSF" id="PIRSF006276">
    <property type="entry name" value="UspA"/>
    <property type="match status" value="1"/>
</dbReference>
<dbReference type="PANTHER" id="PTHR46268:SF6">
    <property type="entry name" value="UNIVERSAL STRESS PROTEIN UP12"/>
    <property type="match status" value="1"/>
</dbReference>
<dbReference type="SUPFAM" id="SSF52402">
    <property type="entry name" value="Adenine nucleotide alpha hydrolases-like"/>
    <property type="match status" value="1"/>
</dbReference>
<name>A0A1D7THE8_9BACT</name>
<proteinExistence type="inferred from homology"/>
<organism evidence="4 5">
    <name type="scientific">Sulfurospirillum halorespirans DSM 13726</name>
    <dbReference type="NCBI Taxonomy" id="1193502"/>
    <lineage>
        <taxon>Bacteria</taxon>
        <taxon>Pseudomonadati</taxon>
        <taxon>Campylobacterota</taxon>
        <taxon>Epsilonproteobacteria</taxon>
        <taxon>Campylobacterales</taxon>
        <taxon>Sulfurospirillaceae</taxon>
        <taxon>Sulfurospirillum</taxon>
    </lineage>
</organism>
<dbReference type="Pfam" id="PF00582">
    <property type="entry name" value="Usp"/>
    <property type="match status" value="1"/>
</dbReference>
<dbReference type="PANTHER" id="PTHR46268">
    <property type="entry name" value="STRESS RESPONSE PROTEIN NHAX"/>
    <property type="match status" value="1"/>
</dbReference>
<evidence type="ECO:0000256" key="1">
    <source>
        <dbReference type="ARBA" id="ARBA00008791"/>
    </source>
</evidence>
<protein>
    <recommendedName>
        <fullName evidence="2">Universal stress protein</fullName>
    </recommendedName>
</protein>
<dbReference type="Gene3D" id="3.40.50.620">
    <property type="entry name" value="HUPs"/>
    <property type="match status" value="1"/>
</dbReference>
<comment type="similarity">
    <text evidence="1 2">Belongs to the universal stress protein A family.</text>
</comment>
<reference evidence="5" key="1">
    <citation type="submission" date="2016-08" db="EMBL/GenBank/DDBJ databases">
        <title>Complete genome sequence of the organohalide-respiring Epsilonproteobacterium Sulfurospirillum halorespirans.</title>
        <authorList>
            <person name="Goris T."/>
            <person name="Zimmermann J."/>
            <person name="Schenz B."/>
            <person name="Lemos M."/>
            <person name="Hackermueller J."/>
            <person name="Diekert G."/>
        </authorList>
    </citation>
    <scope>NUCLEOTIDE SEQUENCE [LARGE SCALE GENOMIC DNA]</scope>
    <source>
        <strain>DSM 13726</strain>
        <strain evidence="5">PCE-M2</strain>
    </source>
</reference>
<evidence type="ECO:0000259" key="3">
    <source>
        <dbReference type="Pfam" id="PF00582"/>
    </source>
</evidence>
<evidence type="ECO:0000313" key="4">
    <source>
        <dbReference type="EMBL" id="AOO64403.1"/>
    </source>
</evidence>
<dbReference type="RefSeq" id="WP_069477333.1">
    <property type="nucleotide sequence ID" value="NZ_CP017111.1"/>
</dbReference>
<sequence length="148" mass="16713">MYKKILVPVDGSDLSKQAIQKAVALAKALHSELYFLHVKHMENLFYHGMVGVIFDPNAKKIYEEKIDDLCRSFLEEATTLAQSHHVKSKQLLVENSEPYQAIIEYATLEKCDLIFMASHGYNEIEGLLLGSQTNKVLVHSLIPVLVSK</sequence>
<dbReference type="EMBL" id="CP017111">
    <property type="protein sequence ID" value="AOO64403.1"/>
    <property type="molecule type" value="Genomic_DNA"/>
</dbReference>
<accession>A0A1D7THE8</accession>
<dbReference type="InterPro" id="IPR014729">
    <property type="entry name" value="Rossmann-like_a/b/a_fold"/>
</dbReference>
<dbReference type="InterPro" id="IPR006015">
    <property type="entry name" value="Universal_stress_UspA"/>
</dbReference>
<dbReference type="Proteomes" id="UP000094609">
    <property type="component" value="Chromosome"/>
</dbReference>
<dbReference type="AlphaFoldDB" id="A0A1D7THE8"/>
<feature type="domain" description="UspA" evidence="3">
    <location>
        <begin position="1"/>
        <end position="147"/>
    </location>
</feature>
<gene>
    <name evidence="4" type="ORF">SHALO_0614</name>
</gene>
<dbReference type="PRINTS" id="PR01438">
    <property type="entry name" value="UNVRSLSTRESS"/>
</dbReference>
<dbReference type="GO" id="GO:0005737">
    <property type="term" value="C:cytoplasm"/>
    <property type="evidence" value="ECO:0007669"/>
    <property type="project" value="UniProtKB-SubCell"/>
</dbReference>